<dbReference type="SMART" id="SM00028">
    <property type="entry name" value="TPR"/>
    <property type="match status" value="2"/>
</dbReference>
<proteinExistence type="predicted"/>
<keyword evidence="3" id="KW-1185">Reference proteome</keyword>
<dbReference type="Pfam" id="PF13414">
    <property type="entry name" value="TPR_11"/>
    <property type="match status" value="1"/>
</dbReference>
<feature type="repeat" description="TPR" evidence="1">
    <location>
        <begin position="10"/>
        <end position="43"/>
    </location>
</feature>
<evidence type="ECO:0000313" key="3">
    <source>
        <dbReference type="Proteomes" id="UP000640531"/>
    </source>
</evidence>
<dbReference type="EMBL" id="JACJST010000011">
    <property type="protein sequence ID" value="MBD2568951.1"/>
    <property type="molecule type" value="Genomic_DNA"/>
</dbReference>
<sequence>MQSEFKPEYPEAYTNLGIVRYEMGEAETAINHWRNAVKINSNFAEAHLALGVALYAKGDKEAGLKSGETALKLDKRYGKIEFFKENGWGEKLIKDSQEFLNNPRMKNLI</sequence>
<comment type="caution">
    <text evidence="2">The sequence shown here is derived from an EMBL/GenBank/DDBJ whole genome shotgun (WGS) entry which is preliminary data.</text>
</comment>
<gene>
    <name evidence="2" type="ORF">H6G59_13815</name>
</gene>
<dbReference type="PANTHER" id="PTHR44998">
    <property type="match status" value="1"/>
</dbReference>
<evidence type="ECO:0000313" key="2">
    <source>
        <dbReference type="EMBL" id="MBD2568951.1"/>
    </source>
</evidence>
<protein>
    <submittedName>
        <fullName evidence="2">Tetratricopeptide repeat protein</fullName>
    </submittedName>
</protein>
<keyword evidence="1" id="KW-0802">TPR repeat</keyword>
<evidence type="ECO:0000256" key="1">
    <source>
        <dbReference type="PROSITE-ProRule" id="PRU00339"/>
    </source>
</evidence>
<dbReference type="SUPFAM" id="SSF48452">
    <property type="entry name" value="TPR-like"/>
    <property type="match status" value="1"/>
</dbReference>
<dbReference type="PANTHER" id="PTHR44998:SF1">
    <property type="entry name" value="UDP-N-ACETYLGLUCOSAMINE--PEPTIDE N-ACETYLGLUCOSAMINYLTRANSFERASE 110 KDA SUBUNIT"/>
    <property type="match status" value="1"/>
</dbReference>
<dbReference type="Gene3D" id="1.25.40.10">
    <property type="entry name" value="Tetratricopeptide repeat domain"/>
    <property type="match status" value="1"/>
</dbReference>
<dbReference type="InterPro" id="IPR011990">
    <property type="entry name" value="TPR-like_helical_dom_sf"/>
</dbReference>
<organism evidence="2 3">
    <name type="scientific">Anabaena lutea FACHB-196</name>
    <dbReference type="NCBI Taxonomy" id="2692881"/>
    <lineage>
        <taxon>Bacteria</taxon>
        <taxon>Bacillati</taxon>
        <taxon>Cyanobacteriota</taxon>
        <taxon>Cyanophyceae</taxon>
        <taxon>Nostocales</taxon>
        <taxon>Nostocaceae</taxon>
        <taxon>Anabaena</taxon>
    </lineage>
</organism>
<dbReference type="PROSITE" id="PS50005">
    <property type="entry name" value="TPR"/>
    <property type="match status" value="1"/>
</dbReference>
<dbReference type="RefSeq" id="WP_190715307.1">
    <property type="nucleotide sequence ID" value="NZ_JACJST010000011.1"/>
</dbReference>
<reference evidence="2 3" key="1">
    <citation type="journal article" date="2020" name="ISME J.">
        <title>Comparative genomics reveals insights into cyanobacterial evolution and habitat adaptation.</title>
        <authorList>
            <person name="Chen M.Y."/>
            <person name="Teng W.K."/>
            <person name="Zhao L."/>
            <person name="Hu C.X."/>
            <person name="Zhou Y.K."/>
            <person name="Han B.P."/>
            <person name="Song L.R."/>
            <person name="Shu W.S."/>
        </authorList>
    </citation>
    <scope>NUCLEOTIDE SEQUENCE [LARGE SCALE GENOMIC DNA]</scope>
    <source>
        <strain evidence="2 3">FACHB-196</strain>
    </source>
</reference>
<name>A0ABR8FFN4_9NOST</name>
<dbReference type="InterPro" id="IPR019734">
    <property type="entry name" value="TPR_rpt"/>
</dbReference>
<accession>A0ABR8FFN4</accession>
<dbReference type="Proteomes" id="UP000640531">
    <property type="component" value="Unassembled WGS sequence"/>
</dbReference>